<dbReference type="EMBL" id="MNAN01000035">
    <property type="protein sequence ID" value="OHU93875.1"/>
    <property type="molecule type" value="Genomic_DNA"/>
</dbReference>
<evidence type="ECO:0000256" key="5">
    <source>
        <dbReference type="ARBA" id="ARBA00023125"/>
    </source>
</evidence>
<comment type="domain">
    <text evidence="6">Contains large globular domains required for ATP hydrolysis at each terminus and a third globular domain forming a flexible hinge near the middle of the molecule. These domains are separated by coiled-coil structures.</text>
</comment>
<dbReference type="Proteomes" id="UP000180253">
    <property type="component" value="Unassembled WGS sequence"/>
</dbReference>
<dbReference type="GO" id="GO:0030261">
    <property type="term" value="P:chromosome condensation"/>
    <property type="evidence" value="ECO:0007669"/>
    <property type="project" value="InterPro"/>
</dbReference>
<dbReference type="InterPro" id="IPR027417">
    <property type="entry name" value="P-loop_NTPase"/>
</dbReference>
<dbReference type="InterPro" id="IPR011890">
    <property type="entry name" value="SMC_prok"/>
</dbReference>
<dbReference type="OrthoDB" id="9808768at2"/>
<feature type="binding site" evidence="6">
    <location>
        <begin position="32"/>
        <end position="39"/>
    </location>
    <ligand>
        <name>ATP</name>
        <dbReference type="ChEBI" id="CHEBI:30616"/>
    </ligand>
</feature>
<dbReference type="PANTHER" id="PTHR43977">
    <property type="entry name" value="STRUCTURAL MAINTENANCE OF CHROMOSOMES PROTEIN 3"/>
    <property type="match status" value="1"/>
</dbReference>
<dbReference type="SUPFAM" id="SSF52540">
    <property type="entry name" value="P-loop containing nucleoside triphosphate hydrolases"/>
    <property type="match status" value="1"/>
</dbReference>
<evidence type="ECO:0000313" key="10">
    <source>
        <dbReference type="Proteomes" id="UP000180253"/>
    </source>
</evidence>
<evidence type="ECO:0000256" key="4">
    <source>
        <dbReference type="ARBA" id="ARBA00023054"/>
    </source>
</evidence>
<comment type="subcellular location">
    <subcellularLocation>
        <location evidence="6">Cytoplasm</location>
    </subcellularLocation>
</comment>
<accession>A0A1S1MYM2</accession>
<keyword evidence="1 6" id="KW-0963">Cytoplasm</keyword>
<dbReference type="GO" id="GO:0006260">
    <property type="term" value="P:DNA replication"/>
    <property type="evidence" value="ECO:0007669"/>
    <property type="project" value="UniProtKB-UniRule"/>
</dbReference>
<name>A0A1S1MYM2_9GAMM</name>
<dbReference type="RefSeq" id="WP_070993168.1">
    <property type="nucleotide sequence ID" value="NZ_CBCSHD010000004.1"/>
</dbReference>
<dbReference type="Gene3D" id="3.40.50.300">
    <property type="entry name" value="P-loop containing nucleotide triphosphate hydrolases"/>
    <property type="match status" value="2"/>
</dbReference>
<comment type="caution">
    <text evidence="9">The sequence shown here is derived from an EMBL/GenBank/DDBJ whole genome shotgun (WGS) entry which is preliminary data.</text>
</comment>
<dbReference type="GO" id="GO:0007059">
    <property type="term" value="P:chromosome segregation"/>
    <property type="evidence" value="ECO:0007669"/>
    <property type="project" value="UniProtKB-UniRule"/>
</dbReference>
<feature type="coiled-coil region" evidence="6">
    <location>
        <begin position="170"/>
        <end position="218"/>
    </location>
</feature>
<dbReference type="HAMAP" id="MF_01894">
    <property type="entry name" value="Smc_prok"/>
    <property type="match status" value="1"/>
</dbReference>
<evidence type="ECO:0000256" key="3">
    <source>
        <dbReference type="ARBA" id="ARBA00022840"/>
    </source>
</evidence>
<evidence type="ECO:0000256" key="7">
    <source>
        <dbReference type="SAM" id="MobiDB-lite"/>
    </source>
</evidence>
<comment type="function">
    <text evidence="6">Required for chromosome condensation and partitioning.</text>
</comment>
<gene>
    <name evidence="6" type="primary">smc</name>
    <name evidence="9" type="ORF">BIW53_16680</name>
</gene>
<feature type="coiled-coil region" evidence="6">
    <location>
        <begin position="786"/>
        <end position="911"/>
    </location>
</feature>
<keyword evidence="2 6" id="KW-0547">Nucleotide-binding</keyword>
<evidence type="ECO:0000256" key="6">
    <source>
        <dbReference type="HAMAP-Rule" id="MF_01894"/>
    </source>
</evidence>
<dbReference type="STRING" id="327939.BIW53_16680"/>
<dbReference type="SUPFAM" id="SSF90257">
    <property type="entry name" value="Myosin rod fragments"/>
    <property type="match status" value="1"/>
</dbReference>
<keyword evidence="5 6" id="KW-0238">DNA-binding</keyword>
<comment type="similarity">
    <text evidence="6">Belongs to the SMC family.</text>
</comment>
<keyword evidence="3 6" id="KW-0067">ATP-binding</keyword>
<dbReference type="AlphaFoldDB" id="A0A1S1MYM2"/>
<evidence type="ECO:0000313" key="9">
    <source>
        <dbReference type="EMBL" id="OHU93875.1"/>
    </source>
</evidence>
<feature type="domain" description="RecF/RecN/SMC N-terminal" evidence="8">
    <location>
        <begin position="3"/>
        <end position="1115"/>
    </location>
</feature>
<dbReference type="InterPro" id="IPR003395">
    <property type="entry name" value="RecF/RecN/SMC_N"/>
</dbReference>
<dbReference type="GO" id="GO:0016887">
    <property type="term" value="F:ATP hydrolysis activity"/>
    <property type="evidence" value="ECO:0007669"/>
    <property type="project" value="InterPro"/>
</dbReference>
<evidence type="ECO:0000256" key="1">
    <source>
        <dbReference type="ARBA" id="ARBA00022490"/>
    </source>
</evidence>
<protein>
    <recommendedName>
        <fullName evidence="6">Chromosome partition protein Smc</fullName>
    </recommendedName>
</protein>
<organism evidence="9 10">
    <name type="scientific">Pseudoalteromonas byunsanensis</name>
    <dbReference type="NCBI Taxonomy" id="327939"/>
    <lineage>
        <taxon>Bacteria</taxon>
        <taxon>Pseudomonadati</taxon>
        <taxon>Pseudomonadota</taxon>
        <taxon>Gammaproteobacteria</taxon>
        <taxon>Alteromonadales</taxon>
        <taxon>Pseudoalteromonadaceae</taxon>
        <taxon>Pseudoalteromonas</taxon>
    </lineage>
</organism>
<evidence type="ECO:0000256" key="2">
    <source>
        <dbReference type="ARBA" id="ARBA00022741"/>
    </source>
</evidence>
<sequence>MRLSSIKLAGFKSFVEPTKIPFPDPMTCVVGPNGCGKSNVIDAVRWVLGESSAKNLRGDAMTDVIFNGSTNRKAISQASVELVFDNAAGKLPGTLADRNQVAIKRLVTRDGQSLYFLNGSKCRKRDITDIFLGTGLGPRSYAIIEQGMISRLIESKPQELRVFLEEAAGVSKYKERRRETQTRIKSTRENLERLLDMRQELQIQLDKLALQAEDAKSYRSLKAQERTLKGELAVLKWQTLHLKQQQKSEQIAKLTQELDFLNNAHGGHDDVLASLEGQVIHITDGVSAQQQSIHATHTELTRSEQQKIHLMDKLRSLQEAVDKQQQAYREAEHLLAQQKERVDEYHDTLQQSVEEVLLYEAQYQECEQRHQSLLEGYSELETRQQALQTKQSKAQQQQHQAQQNLSQARQSVIHEQEKYQVCLEQLAQLELQNPEAELEQQRQSYSSKAQSMARLQSQAKELSEHFTQLQTQQQQLQQRFQSCQSDYANCTANINALTQVLAEQSGSDGESYLTSLRVQPGYESIVERALMGLTELKQTSYESQDAVWPFEGELPDGSVAKVVDSGCYPALLNHIQLLEGSQPYQPDGQWLMAVDMQGTLYGKNWRASLKEAQQGSSVLLQHAKLRDLEHQQPELERQQEQVQNELSEINVTLAQSERVQQQNKEQIHQLAQDMASSQTRIDMLNEQVVQWQEQCRVLQVQQQQTLAKEELQAQKQQDCQQALMQCDEHLAQLEQEAESFAQQFAQAKHAQQLASTAKQKAQQHLHDAKLVQQQTNSDWQLSQSKAEHLQQSLEQGQTRLQELLEEQMMLQEPLAEADENIAQLLATHEEQQKMLEQLQQQLTEAKAKLQEKQASLKNAQSEVQVLNEQLQQLKLDEQGLMIKAQAALEPLQELQQNLKSVLDQLSDDAQHGTHQTQLNKVSQSLSELGAVNLAAIDEFEQAKHRKEYLDTQLADLTAALDTLEGAIKKIDRETKTRFKSTFDQVNEDLTELFPKVFGGGSAYLELTSDDLLESGVSIMARPPGKKNSTIHLLSGGEKALTALSLVFSIFRLNPAPFCMLDEVDAPLDDANVGRFCRLVEEMSQTVQFIYISHNKIAMEMAGRLTGVTMAEPGVSRMVAVDIEQAVQMAQA</sequence>
<dbReference type="PIRSF" id="PIRSF005719">
    <property type="entry name" value="SMC"/>
    <property type="match status" value="1"/>
</dbReference>
<evidence type="ECO:0000259" key="8">
    <source>
        <dbReference type="Pfam" id="PF02463"/>
    </source>
</evidence>
<comment type="subunit">
    <text evidence="6">Homodimer.</text>
</comment>
<dbReference type="InterPro" id="IPR024704">
    <property type="entry name" value="SMC"/>
</dbReference>
<dbReference type="GO" id="GO:0007062">
    <property type="term" value="P:sister chromatid cohesion"/>
    <property type="evidence" value="ECO:0007669"/>
    <property type="project" value="InterPro"/>
</dbReference>
<reference evidence="9 10" key="1">
    <citation type="submission" date="2016-10" db="EMBL/GenBank/DDBJ databases">
        <title>Pseudoalteromonas amylolytica sp. nov., isolated from the surface seawater.</title>
        <authorList>
            <person name="Wu Y.-H."/>
            <person name="Cheng H."/>
            <person name="Jin X.-B."/>
            <person name="Wang C.-S."/>
            <person name="Xu X.-W."/>
        </authorList>
    </citation>
    <scope>NUCLEOTIDE SEQUENCE [LARGE SCALE GENOMIC DNA]</scope>
    <source>
        <strain evidence="9 10">JCM 12483</strain>
    </source>
</reference>
<dbReference type="GO" id="GO:0005524">
    <property type="term" value="F:ATP binding"/>
    <property type="evidence" value="ECO:0007669"/>
    <property type="project" value="UniProtKB-UniRule"/>
</dbReference>
<dbReference type="GO" id="GO:0003677">
    <property type="term" value="F:DNA binding"/>
    <property type="evidence" value="ECO:0007669"/>
    <property type="project" value="UniProtKB-UniRule"/>
</dbReference>
<dbReference type="Pfam" id="PF02463">
    <property type="entry name" value="SMC_N"/>
    <property type="match status" value="1"/>
</dbReference>
<keyword evidence="4 6" id="KW-0175">Coiled coil</keyword>
<dbReference type="CDD" id="cd03278">
    <property type="entry name" value="ABC_SMC_barmotin"/>
    <property type="match status" value="2"/>
</dbReference>
<keyword evidence="10" id="KW-1185">Reference proteome</keyword>
<dbReference type="GO" id="GO:0005737">
    <property type="term" value="C:cytoplasm"/>
    <property type="evidence" value="ECO:0007669"/>
    <property type="project" value="UniProtKB-SubCell"/>
</dbReference>
<feature type="coiled-coil region" evidence="6">
    <location>
        <begin position="625"/>
        <end position="750"/>
    </location>
</feature>
<feature type="region of interest" description="Disordered" evidence="7">
    <location>
        <begin position="384"/>
        <end position="409"/>
    </location>
</feature>
<proteinExistence type="inferred from homology"/>